<dbReference type="EMBL" id="BARW01025173">
    <property type="protein sequence ID" value="GAJ05696.1"/>
    <property type="molecule type" value="Genomic_DNA"/>
</dbReference>
<protein>
    <recommendedName>
        <fullName evidence="7">Enoyl reductase (ER) domain-containing protein</fullName>
    </recommendedName>
</protein>
<dbReference type="PANTHER" id="PTHR43401">
    <property type="entry name" value="L-THREONINE 3-DEHYDROGENASE"/>
    <property type="match status" value="1"/>
</dbReference>
<dbReference type="Gene3D" id="3.90.180.10">
    <property type="entry name" value="Medium-chain alcohol dehydrogenases, catalytic domain"/>
    <property type="match status" value="1"/>
</dbReference>
<dbReference type="GO" id="GO:0008270">
    <property type="term" value="F:zinc ion binding"/>
    <property type="evidence" value="ECO:0007669"/>
    <property type="project" value="InterPro"/>
</dbReference>
<dbReference type="AlphaFoldDB" id="X1V0K7"/>
<dbReference type="PROSITE" id="PS00059">
    <property type="entry name" value="ADH_ZINC"/>
    <property type="match status" value="1"/>
</dbReference>
<dbReference type="Gene3D" id="3.40.50.720">
    <property type="entry name" value="NAD(P)-binding Rossmann-like Domain"/>
    <property type="match status" value="1"/>
</dbReference>
<dbReference type="PANTHER" id="PTHR43401:SF2">
    <property type="entry name" value="L-THREONINE 3-DEHYDROGENASE"/>
    <property type="match status" value="1"/>
</dbReference>
<evidence type="ECO:0000313" key="6">
    <source>
        <dbReference type="EMBL" id="GAJ05696.1"/>
    </source>
</evidence>
<dbReference type="InterPro" id="IPR013149">
    <property type="entry name" value="ADH-like_C"/>
</dbReference>
<dbReference type="SUPFAM" id="SSF51735">
    <property type="entry name" value="NAD(P)-binding Rossmann-fold domains"/>
    <property type="match status" value="1"/>
</dbReference>
<dbReference type="Pfam" id="PF00107">
    <property type="entry name" value="ADH_zinc_N"/>
    <property type="match status" value="1"/>
</dbReference>
<keyword evidence="1" id="KW-0479">Metal-binding</keyword>
<reference evidence="6" key="1">
    <citation type="journal article" date="2014" name="Front. Microbiol.">
        <title>High frequency of phylogenetically diverse reductive dehalogenase-homologous genes in deep subseafloor sedimentary metagenomes.</title>
        <authorList>
            <person name="Kawai M."/>
            <person name="Futagami T."/>
            <person name="Toyoda A."/>
            <person name="Takaki Y."/>
            <person name="Nishi S."/>
            <person name="Hori S."/>
            <person name="Arai W."/>
            <person name="Tsubouchi T."/>
            <person name="Morono Y."/>
            <person name="Uchiyama I."/>
            <person name="Ito T."/>
            <person name="Fujiyama A."/>
            <person name="Inagaki F."/>
            <person name="Takami H."/>
        </authorList>
    </citation>
    <scope>NUCLEOTIDE SEQUENCE</scope>
    <source>
        <strain evidence="6">Expedition CK06-06</strain>
    </source>
</reference>
<dbReference type="GO" id="GO:0016491">
    <property type="term" value="F:oxidoreductase activity"/>
    <property type="evidence" value="ECO:0007669"/>
    <property type="project" value="UniProtKB-KW"/>
</dbReference>
<evidence type="ECO:0000259" key="5">
    <source>
        <dbReference type="Pfam" id="PF08240"/>
    </source>
</evidence>
<evidence type="ECO:0008006" key="7">
    <source>
        <dbReference type="Google" id="ProtNLM"/>
    </source>
</evidence>
<dbReference type="SUPFAM" id="SSF50129">
    <property type="entry name" value="GroES-like"/>
    <property type="match status" value="1"/>
</dbReference>
<feature type="non-terminal residue" evidence="6">
    <location>
        <position position="261"/>
    </location>
</feature>
<evidence type="ECO:0000259" key="4">
    <source>
        <dbReference type="Pfam" id="PF00107"/>
    </source>
</evidence>
<evidence type="ECO:0000256" key="1">
    <source>
        <dbReference type="ARBA" id="ARBA00022723"/>
    </source>
</evidence>
<accession>X1V0K7</accession>
<organism evidence="6">
    <name type="scientific">marine sediment metagenome</name>
    <dbReference type="NCBI Taxonomy" id="412755"/>
    <lineage>
        <taxon>unclassified sequences</taxon>
        <taxon>metagenomes</taxon>
        <taxon>ecological metagenomes</taxon>
    </lineage>
</organism>
<feature type="domain" description="Alcohol dehydrogenase-like C-terminal" evidence="4">
    <location>
        <begin position="122"/>
        <end position="252"/>
    </location>
</feature>
<dbReference type="InterPro" id="IPR011032">
    <property type="entry name" value="GroES-like_sf"/>
</dbReference>
<dbReference type="InterPro" id="IPR002328">
    <property type="entry name" value="ADH_Zn_CS"/>
</dbReference>
<proteinExistence type="predicted"/>
<evidence type="ECO:0000256" key="2">
    <source>
        <dbReference type="ARBA" id="ARBA00022833"/>
    </source>
</evidence>
<evidence type="ECO:0000256" key="3">
    <source>
        <dbReference type="ARBA" id="ARBA00023002"/>
    </source>
</evidence>
<sequence>MIKEASVFGHEWAGDIVEIGSDVDNFKVGDRIVAVNSVPCYECYYCKLERYSLCENLIYNNGAYAEYIKIPGNILKKNTYIIPDKTDYREAAMLEPLACVVHGIEESNIKTDDMVVINGAGPIGLMFIALARLKGALVISVDLSDERLEYAKDFGADYTINASKESDQVAAVKELTEDKKGVDVAVDATGIPKVWKMTILMGRKGATINLFGGCISGTSVNIDTQLLHYSELTIKGVYHHTPYYVKKAFDIITSRQIDTVK</sequence>
<dbReference type="Pfam" id="PF08240">
    <property type="entry name" value="ADH_N"/>
    <property type="match status" value="1"/>
</dbReference>
<feature type="domain" description="Alcohol dehydrogenase-like N-terminal" evidence="5">
    <location>
        <begin position="6"/>
        <end position="74"/>
    </location>
</feature>
<dbReference type="InterPro" id="IPR036291">
    <property type="entry name" value="NAD(P)-bd_dom_sf"/>
</dbReference>
<keyword evidence="2" id="KW-0862">Zinc</keyword>
<comment type="caution">
    <text evidence="6">The sequence shown here is derived from an EMBL/GenBank/DDBJ whole genome shotgun (WGS) entry which is preliminary data.</text>
</comment>
<gene>
    <name evidence="6" type="ORF">S12H4_41325</name>
</gene>
<keyword evidence="3" id="KW-0560">Oxidoreductase</keyword>
<name>X1V0K7_9ZZZZ</name>
<dbReference type="InterPro" id="IPR050129">
    <property type="entry name" value="Zn_alcohol_dh"/>
</dbReference>
<dbReference type="InterPro" id="IPR013154">
    <property type="entry name" value="ADH-like_N"/>
</dbReference>